<dbReference type="Gene3D" id="3.40.50.300">
    <property type="entry name" value="P-loop containing nucleotide triphosphate hydrolases"/>
    <property type="match status" value="1"/>
</dbReference>
<feature type="compositionally biased region" description="Polar residues" evidence="1">
    <location>
        <begin position="285"/>
        <end position="308"/>
    </location>
</feature>
<gene>
    <name evidence="4" type="ORF">IQ266_01385</name>
</gene>
<name>A0A928VKR3_9CYAN</name>
<organism evidence="4 5">
    <name type="scientific">Romeriopsis navalis LEGE 11480</name>
    <dbReference type="NCBI Taxonomy" id="2777977"/>
    <lineage>
        <taxon>Bacteria</taxon>
        <taxon>Bacillati</taxon>
        <taxon>Cyanobacteriota</taxon>
        <taxon>Cyanophyceae</taxon>
        <taxon>Leptolyngbyales</taxon>
        <taxon>Leptolyngbyaceae</taxon>
        <taxon>Romeriopsis</taxon>
        <taxon>Romeriopsis navalis</taxon>
    </lineage>
</organism>
<feature type="transmembrane region" description="Helical" evidence="2">
    <location>
        <begin position="37"/>
        <end position="54"/>
    </location>
</feature>
<feature type="region of interest" description="Disordered" evidence="1">
    <location>
        <begin position="258"/>
        <end position="308"/>
    </location>
</feature>
<protein>
    <submittedName>
        <fullName evidence="4">50S ribosome-binding GTPase</fullName>
    </submittedName>
</protein>
<dbReference type="GO" id="GO:0002098">
    <property type="term" value="P:tRNA wobble uridine modification"/>
    <property type="evidence" value="ECO:0007669"/>
    <property type="project" value="TreeGrafter"/>
</dbReference>
<keyword evidence="2" id="KW-1133">Transmembrane helix</keyword>
<proteinExistence type="predicted"/>
<dbReference type="GO" id="GO:0005525">
    <property type="term" value="F:GTP binding"/>
    <property type="evidence" value="ECO:0007669"/>
    <property type="project" value="InterPro"/>
</dbReference>
<accession>A0A928VKR3</accession>
<comment type="caution">
    <text evidence="4">The sequence shown here is derived from an EMBL/GenBank/DDBJ whole genome shotgun (WGS) entry which is preliminary data.</text>
</comment>
<dbReference type="RefSeq" id="WP_264323228.1">
    <property type="nucleotide sequence ID" value="NZ_JADEXQ010000003.1"/>
</dbReference>
<dbReference type="Pfam" id="PF01926">
    <property type="entry name" value="MMR_HSR1"/>
    <property type="match status" value="1"/>
</dbReference>
<evidence type="ECO:0000313" key="5">
    <source>
        <dbReference type="Proteomes" id="UP000625316"/>
    </source>
</evidence>
<feature type="compositionally biased region" description="Polar residues" evidence="1">
    <location>
        <begin position="258"/>
        <end position="270"/>
    </location>
</feature>
<feature type="transmembrane region" description="Helical" evidence="2">
    <location>
        <begin position="7"/>
        <end position="31"/>
    </location>
</feature>
<evidence type="ECO:0000259" key="3">
    <source>
        <dbReference type="Pfam" id="PF01926"/>
    </source>
</evidence>
<evidence type="ECO:0000256" key="2">
    <source>
        <dbReference type="SAM" id="Phobius"/>
    </source>
</evidence>
<dbReference type="Proteomes" id="UP000625316">
    <property type="component" value="Unassembled WGS sequence"/>
</dbReference>
<keyword evidence="2" id="KW-0472">Membrane</keyword>
<keyword evidence="2" id="KW-0812">Transmembrane</keyword>
<evidence type="ECO:0000256" key="1">
    <source>
        <dbReference type="SAM" id="MobiDB-lite"/>
    </source>
</evidence>
<dbReference type="PANTHER" id="PTHR42714:SF2">
    <property type="entry name" value="TRNA MODIFICATION GTPASE GTPBP3, MITOCHONDRIAL"/>
    <property type="match status" value="1"/>
</dbReference>
<reference evidence="4" key="1">
    <citation type="submission" date="2020-10" db="EMBL/GenBank/DDBJ databases">
        <authorList>
            <person name="Castelo-Branco R."/>
            <person name="Eusebio N."/>
            <person name="Adriana R."/>
            <person name="Vieira A."/>
            <person name="Brugerolle De Fraissinette N."/>
            <person name="Rezende De Castro R."/>
            <person name="Schneider M.P."/>
            <person name="Vasconcelos V."/>
            <person name="Leao P.N."/>
        </authorList>
    </citation>
    <scope>NUCLEOTIDE SEQUENCE</scope>
    <source>
        <strain evidence="4">LEGE 11480</strain>
    </source>
</reference>
<evidence type="ECO:0000313" key="4">
    <source>
        <dbReference type="EMBL" id="MBE9028406.1"/>
    </source>
</evidence>
<dbReference type="SUPFAM" id="SSF52540">
    <property type="entry name" value="P-loop containing nucleoside triphosphate hydrolases"/>
    <property type="match status" value="1"/>
</dbReference>
<dbReference type="GO" id="GO:0030488">
    <property type="term" value="P:tRNA methylation"/>
    <property type="evidence" value="ECO:0007669"/>
    <property type="project" value="TreeGrafter"/>
</dbReference>
<dbReference type="EMBL" id="JADEXQ010000003">
    <property type="protein sequence ID" value="MBE9028406.1"/>
    <property type="molecule type" value="Genomic_DNA"/>
</dbReference>
<dbReference type="GO" id="GO:0005829">
    <property type="term" value="C:cytosol"/>
    <property type="evidence" value="ECO:0007669"/>
    <property type="project" value="TreeGrafter"/>
</dbReference>
<dbReference type="InterPro" id="IPR006073">
    <property type="entry name" value="GTP-bd"/>
</dbReference>
<feature type="domain" description="G" evidence="3">
    <location>
        <begin position="336"/>
        <end position="446"/>
    </location>
</feature>
<sequence length="665" mass="74094">MIRLATWQWAVLGTPIVTVGLFLLVAAGVQIHTWHLSWIWALFGVSFVGWRLLLVKWTQPAMAELDDLVAEIAADLPAAPQASAQPGDTQAAQAEAMLQEILRESRLDPPVWADWNAFWRRCLSLISAIAQIYKPEAKQPLLNIYVPQAYTLLRGTIDDMDEWLERMSPVLNQVTIEQALQAYEIYQKLQPTARKMLQAWGWARWLLNPIAAAANVATKGARTKATQELLGNFNQLARETVLRNLAQQAILLYSGQTDRFTPDSSESSPALTVLPQRRSAPAAQLPSSQLPQTPSRSTVAPSPSPMPQTVQMQSIQDLLLQASPPEKLAQAPVNLLLIGRTGAGKSSLINTLFVEPVAQVDVLPSTDRLQDYQWQAKTGESLVLWDTPGYEQVGQPEFRDLVLQQAAQADVLLLVTPALDPALQMDVDCLQALKAVAPNLPTIAVVTQVDRLRPLREWQPPYDWRIGDRPKERSIRDAIDYRLQTLAQIELILPVVNGSEQILAWGFDELSAAILQLLDPAKQQRLARFFQSLEARTVAAANLIDRYTFQMTTQQGLATFLKSPVLQLIATLSTGNPSLAVVLAEQIPIEQLPLVIGKAQLAYDLYNLIQPPSRFELPVIWPLLIDQRDRPDRNAKAFGYVLIEYWAKSLTAAQLADNFKQSLDR</sequence>
<dbReference type="PANTHER" id="PTHR42714">
    <property type="entry name" value="TRNA MODIFICATION GTPASE GTPBP3"/>
    <property type="match status" value="1"/>
</dbReference>
<keyword evidence="5" id="KW-1185">Reference proteome</keyword>
<dbReference type="AlphaFoldDB" id="A0A928VKR3"/>
<dbReference type="InterPro" id="IPR027417">
    <property type="entry name" value="P-loop_NTPase"/>
</dbReference>